<organism evidence="1 2">
    <name type="scientific">Mycena maculata</name>
    <dbReference type="NCBI Taxonomy" id="230809"/>
    <lineage>
        <taxon>Eukaryota</taxon>
        <taxon>Fungi</taxon>
        <taxon>Dikarya</taxon>
        <taxon>Basidiomycota</taxon>
        <taxon>Agaricomycotina</taxon>
        <taxon>Agaricomycetes</taxon>
        <taxon>Agaricomycetidae</taxon>
        <taxon>Agaricales</taxon>
        <taxon>Marasmiineae</taxon>
        <taxon>Mycenaceae</taxon>
        <taxon>Mycena</taxon>
    </lineage>
</organism>
<dbReference type="EMBL" id="JARJLG010000006">
    <property type="protein sequence ID" value="KAJ7780258.1"/>
    <property type="molecule type" value="Genomic_DNA"/>
</dbReference>
<dbReference type="AlphaFoldDB" id="A0AAD7NYI6"/>
<gene>
    <name evidence="1" type="ORF">DFH07DRAFT_693529</name>
</gene>
<evidence type="ECO:0000313" key="1">
    <source>
        <dbReference type="EMBL" id="KAJ7780258.1"/>
    </source>
</evidence>
<evidence type="ECO:0000313" key="2">
    <source>
        <dbReference type="Proteomes" id="UP001215280"/>
    </source>
</evidence>
<comment type="caution">
    <text evidence="1">The sequence shown here is derived from an EMBL/GenBank/DDBJ whole genome shotgun (WGS) entry which is preliminary data.</text>
</comment>
<proteinExistence type="predicted"/>
<dbReference type="Proteomes" id="UP001215280">
    <property type="component" value="Unassembled WGS sequence"/>
</dbReference>
<feature type="non-terminal residue" evidence="1">
    <location>
        <position position="1"/>
    </location>
</feature>
<reference evidence="1" key="1">
    <citation type="submission" date="2023-03" db="EMBL/GenBank/DDBJ databases">
        <title>Massive genome expansion in bonnet fungi (Mycena s.s.) driven by repeated elements and novel gene families across ecological guilds.</title>
        <authorList>
            <consortium name="Lawrence Berkeley National Laboratory"/>
            <person name="Harder C.B."/>
            <person name="Miyauchi S."/>
            <person name="Viragh M."/>
            <person name="Kuo A."/>
            <person name="Thoen E."/>
            <person name="Andreopoulos B."/>
            <person name="Lu D."/>
            <person name="Skrede I."/>
            <person name="Drula E."/>
            <person name="Henrissat B."/>
            <person name="Morin E."/>
            <person name="Kohler A."/>
            <person name="Barry K."/>
            <person name="LaButti K."/>
            <person name="Morin E."/>
            <person name="Salamov A."/>
            <person name="Lipzen A."/>
            <person name="Mereny Z."/>
            <person name="Hegedus B."/>
            <person name="Baldrian P."/>
            <person name="Stursova M."/>
            <person name="Weitz H."/>
            <person name="Taylor A."/>
            <person name="Grigoriev I.V."/>
            <person name="Nagy L.G."/>
            <person name="Martin F."/>
            <person name="Kauserud H."/>
        </authorList>
    </citation>
    <scope>NUCLEOTIDE SEQUENCE</scope>
    <source>
        <strain evidence="1">CBHHK188m</strain>
    </source>
</reference>
<accession>A0AAD7NYI6</accession>
<protein>
    <submittedName>
        <fullName evidence="1">Uncharacterized protein</fullName>
    </submittedName>
</protein>
<sequence>LTGERIHDKCFVCGPHLLPRLPTYPEEWNTFLHHRNTASLSRKLNSVFTLTALGVHDGDFMKFPAGVSAVTLNGGRTYHRILPAHEGQHAIRWFIHDPDALFSQGRERDIPADWIRSVLDGLKRVNPFIERLEML</sequence>
<keyword evidence="2" id="KW-1185">Reference proteome</keyword>
<feature type="non-terminal residue" evidence="1">
    <location>
        <position position="135"/>
    </location>
</feature>
<name>A0AAD7NYI6_9AGAR</name>